<sequence length="201" mass="21658">MRAEPLGKPSSSAHPPRADPCPVRRALVLLSPDQFTPRWPFPPSVCCFVDAPRRRIPSAIQWQQDHSRGRRPIADSISDAAIARPQGFSPVAVDQRGRDAAYWEAHRIPTLSWTRHASFGNGGSARRLLTEAQGISASASDAGRSSRSNNSLSLFSPDPFLRSSGEGPAFVCRSLVTPPGNAHAPPTLPSPNWSPSTGVPR</sequence>
<protein>
    <submittedName>
        <fullName evidence="2">Uncharacterized protein</fullName>
    </submittedName>
</protein>
<evidence type="ECO:0000313" key="3">
    <source>
        <dbReference type="Proteomes" id="UP001304895"/>
    </source>
</evidence>
<dbReference type="Proteomes" id="UP001304895">
    <property type="component" value="Unassembled WGS sequence"/>
</dbReference>
<evidence type="ECO:0000313" key="2">
    <source>
        <dbReference type="EMBL" id="KAK4131748.1"/>
    </source>
</evidence>
<evidence type="ECO:0000256" key="1">
    <source>
        <dbReference type="SAM" id="MobiDB-lite"/>
    </source>
</evidence>
<gene>
    <name evidence="2" type="ORF">BT67DRAFT_150035</name>
</gene>
<accession>A0AAN6UEV2</accession>
<reference evidence="2" key="2">
    <citation type="submission" date="2023-05" db="EMBL/GenBank/DDBJ databases">
        <authorList>
            <consortium name="Lawrence Berkeley National Laboratory"/>
            <person name="Steindorff A."/>
            <person name="Hensen N."/>
            <person name="Bonometti L."/>
            <person name="Westerberg I."/>
            <person name="Brannstrom I.O."/>
            <person name="Guillou S."/>
            <person name="Cros-Aarteil S."/>
            <person name="Calhoun S."/>
            <person name="Haridas S."/>
            <person name="Kuo A."/>
            <person name="Mondo S."/>
            <person name="Pangilinan J."/>
            <person name="Riley R."/>
            <person name="Labutti K."/>
            <person name="Andreopoulos B."/>
            <person name="Lipzen A."/>
            <person name="Chen C."/>
            <person name="Yanf M."/>
            <person name="Daum C."/>
            <person name="Ng V."/>
            <person name="Clum A."/>
            <person name="Ohm R."/>
            <person name="Martin F."/>
            <person name="Silar P."/>
            <person name="Natvig D."/>
            <person name="Lalanne C."/>
            <person name="Gautier V."/>
            <person name="Ament-Velasquez S.L."/>
            <person name="Kruys A."/>
            <person name="Hutchinson M.I."/>
            <person name="Powell A.J."/>
            <person name="Barry K."/>
            <person name="Miller A.N."/>
            <person name="Grigoriev I.V."/>
            <person name="Debuchy R."/>
            <person name="Gladieux P."/>
            <person name="Thoren M.H."/>
            <person name="Johannesson H."/>
        </authorList>
    </citation>
    <scope>NUCLEOTIDE SEQUENCE</scope>
    <source>
        <strain evidence="2">CBS 123565</strain>
    </source>
</reference>
<keyword evidence="3" id="KW-1185">Reference proteome</keyword>
<reference evidence="2" key="1">
    <citation type="journal article" date="2023" name="Mol. Phylogenet. Evol.">
        <title>Genome-scale phylogeny and comparative genomics of the fungal order Sordariales.</title>
        <authorList>
            <person name="Hensen N."/>
            <person name="Bonometti L."/>
            <person name="Westerberg I."/>
            <person name="Brannstrom I.O."/>
            <person name="Guillou S."/>
            <person name="Cros-Aarteil S."/>
            <person name="Calhoun S."/>
            <person name="Haridas S."/>
            <person name="Kuo A."/>
            <person name="Mondo S."/>
            <person name="Pangilinan J."/>
            <person name="Riley R."/>
            <person name="LaButti K."/>
            <person name="Andreopoulos B."/>
            <person name="Lipzen A."/>
            <person name="Chen C."/>
            <person name="Yan M."/>
            <person name="Daum C."/>
            <person name="Ng V."/>
            <person name="Clum A."/>
            <person name="Steindorff A."/>
            <person name="Ohm R.A."/>
            <person name="Martin F."/>
            <person name="Silar P."/>
            <person name="Natvig D.O."/>
            <person name="Lalanne C."/>
            <person name="Gautier V."/>
            <person name="Ament-Velasquez S.L."/>
            <person name="Kruys A."/>
            <person name="Hutchinson M.I."/>
            <person name="Powell A.J."/>
            <person name="Barry K."/>
            <person name="Miller A.N."/>
            <person name="Grigoriev I.V."/>
            <person name="Debuchy R."/>
            <person name="Gladieux P."/>
            <person name="Hiltunen Thoren M."/>
            <person name="Johannesson H."/>
        </authorList>
    </citation>
    <scope>NUCLEOTIDE SEQUENCE</scope>
    <source>
        <strain evidence="2">CBS 123565</strain>
    </source>
</reference>
<dbReference type="EMBL" id="MU853422">
    <property type="protein sequence ID" value="KAK4131748.1"/>
    <property type="molecule type" value="Genomic_DNA"/>
</dbReference>
<name>A0AAN6UEV2_9PEZI</name>
<organism evidence="2 3">
    <name type="scientific">Trichocladium antarcticum</name>
    <dbReference type="NCBI Taxonomy" id="1450529"/>
    <lineage>
        <taxon>Eukaryota</taxon>
        <taxon>Fungi</taxon>
        <taxon>Dikarya</taxon>
        <taxon>Ascomycota</taxon>
        <taxon>Pezizomycotina</taxon>
        <taxon>Sordariomycetes</taxon>
        <taxon>Sordariomycetidae</taxon>
        <taxon>Sordariales</taxon>
        <taxon>Chaetomiaceae</taxon>
        <taxon>Trichocladium</taxon>
    </lineage>
</organism>
<feature type="region of interest" description="Disordered" evidence="1">
    <location>
        <begin position="1"/>
        <end position="20"/>
    </location>
</feature>
<dbReference type="AlphaFoldDB" id="A0AAN6UEV2"/>
<feature type="compositionally biased region" description="Polar residues" evidence="1">
    <location>
        <begin position="190"/>
        <end position="201"/>
    </location>
</feature>
<comment type="caution">
    <text evidence="2">The sequence shown here is derived from an EMBL/GenBank/DDBJ whole genome shotgun (WGS) entry which is preliminary data.</text>
</comment>
<feature type="region of interest" description="Disordered" evidence="1">
    <location>
        <begin position="173"/>
        <end position="201"/>
    </location>
</feature>
<proteinExistence type="predicted"/>